<proteinExistence type="predicted"/>
<keyword evidence="2 6" id="KW-0812">Transmembrane</keyword>
<feature type="region of interest" description="Disordered" evidence="5">
    <location>
        <begin position="1"/>
        <end position="42"/>
    </location>
</feature>
<evidence type="ECO:0000313" key="9">
    <source>
        <dbReference type="Proteomes" id="UP001213000"/>
    </source>
</evidence>
<feature type="transmembrane region" description="Helical" evidence="6">
    <location>
        <begin position="97"/>
        <end position="117"/>
    </location>
</feature>
<dbReference type="InterPro" id="IPR011701">
    <property type="entry name" value="MFS"/>
</dbReference>
<feature type="transmembrane region" description="Helical" evidence="6">
    <location>
        <begin position="290"/>
        <end position="308"/>
    </location>
</feature>
<evidence type="ECO:0000256" key="4">
    <source>
        <dbReference type="ARBA" id="ARBA00023136"/>
    </source>
</evidence>
<evidence type="ECO:0000256" key="5">
    <source>
        <dbReference type="SAM" id="MobiDB-lite"/>
    </source>
</evidence>
<reference evidence="8" key="1">
    <citation type="submission" date="2022-07" db="EMBL/GenBank/DDBJ databases">
        <title>Genome Sequence of Leucocoprinus birnbaumii.</title>
        <authorList>
            <person name="Buettner E."/>
        </authorList>
    </citation>
    <scope>NUCLEOTIDE SEQUENCE</scope>
    <source>
        <strain evidence="8">VT141</strain>
    </source>
</reference>
<dbReference type="PANTHER" id="PTHR23501:SF189">
    <property type="entry name" value="DRUG TRANSPORTER, PUTATIVE (AFU_ORTHOLOGUE AFUA_4G03920)-RELATED"/>
    <property type="match status" value="1"/>
</dbReference>
<dbReference type="Gene3D" id="1.20.1250.20">
    <property type="entry name" value="MFS general substrate transporter like domains"/>
    <property type="match status" value="1"/>
</dbReference>
<evidence type="ECO:0000256" key="1">
    <source>
        <dbReference type="ARBA" id="ARBA00004141"/>
    </source>
</evidence>
<feature type="compositionally biased region" description="Polar residues" evidence="5">
    <location>
        <begin position="13"/>
        <end position="26"/>
    </location>
</feature>
<protein>
    <recommendedName>
        <fullName evidence="7">Major facilitator superfamily (MFS) profile domain-containing protein</fullName>
    </recommendedName>
</protein>
<comment type="subcellular location">
    <subcellularLocation>
        <location evidence="1">Membrane</location>
        <topology evidence="1">Multi-pass membrane protein</topology>
    </subcellularLocation>
</comment>
<dbReference type="GO" id="GO:0005886">
    <property type="term" value="C:plasma membrane"/>
    <property type="evidence" value="ECO:0007669"/>
    <property type="project" value="TreeGrafter"/>
</dbReference>
<feature type="transmembrane region" description="Helical" evidence="6">
    <location>
        <begin position="525"/>
        <end position="544"/>
    </location>
</feature>
<evidence type="ECO:0000256" key="3">
    <source>
        <dbReference type="ARBA" id="ARBA00022989"/>
    </source>
</evidence>
<feature type="region of interest" description="Disordered" evidence="5">
    <location>
        <begin position="549"/>
        <end position="574"/>
    </location>
</feature>
<evidence type="ECO:0000256" key="6">
    <source>
        <dbReference type="SAM" id="Phobius"/>
    </source>
</evidence>
<dbReference type="PANTHER" id="PTHR23501">
    <property type="entry name" value="MAJOR FACILITATOR SUPERFAMILY"/>
    <property type="match status" value="1"/>
</dbReference>
<keyword evidence="3 6" id="KW-1133">Transmembrane helix</keyword>
<dbReference type="PROSITE" id="PS50850">
    <property type="entry name" value="MFS"/>
    <property type="match status" value="1"/>
</dbReference>
<sequence>MGGLESHVLSAPSLGTSSGANSTLTLNEPEHPVDGNRLASNNKDHKVQLSDQTNLLPTKKLIVCFLGLSLCSLISQLDQFVTATSLSSISADFDAGAISSWVPTAYLLTSTCVTPLYGRFSDIFGRKTMLLVALAVLVSGNISAGFADSIMEVIISRGVSGAGGGAIVTLAQIVMSDIVSLRERGKYQAISASVNLLGVGIGPVVGGAIAQNAGWRLILVKWCFWFICPIAFCAAAVVIFVLPLKPVQGNVKEKLLVIDFLGSTLTLVACTLILLPLIWGGVTFPWNSPVLIGTLMGGLATTGLFILWEMKYAKLPIVPMHIFKSSTVCGVYIGSVVTGMITLCTMNYLPQFFQTALGYSPIRSGVFLIPVLASQLVTNQVSIIILVGYAIWSIACGIFSTVTPKTPVGLLVFYMLLSGLGSGSTLQTATIAAQASVPRKDMATVTAFRGFLRLLGGALGLAIASAMINNSLRSEMQSLNISEATIRSVIDKPALLRSSPSALGFSNDLATAILYNGYIKGFGRMFIFSAGMSAAAFFTSIWLVKETNLDREDDEERKQEAAASAEDSEKPRDN</sequence>
<organism evidence="8 9">
    <name type="scientific">Leucocoprinus birnbaumii</name>
    <dbReference type="NCBI Taxonomy" id="56174"/>
    <lineage>
        <taxon>Eukaryota</taxon>
        <taxon>Fungi</taxon>
        <taxon>Dikarya</taxon>
        <taxon>Basidiomycota</taxon>
        <taxon>Agaricomycotina</taxon>
        <taxon>Agaricomycetes</taxon>
        <taxon>Agaricomycetidae</taxon>
        <taxon>Agaricales</taxon>
        <taxon>Agaricineae</taxon>
        <taxon>Agaricaceae</taxon>
        <taxon>Leucocoprinus</taxon>
    </lineage>
</organism>
<dbReference type="EMBL" id="JANIEX010000005">
    <property type="protein sequence ID" value="KAJ3576774.1"/>
    <property type="molecule type" value="Genomic_DNA"/>
</dbReference>
<feature type="transmembrane region" description="Helical" evidence="6">
    <location>
        <begin position="329"/>
        <end position="350"/>
    </location>
</feature>
<name>A0AAD5Z0G6_9AGAR</name>
<dbReference type="Pfam" id="PF07690">
    <property type="entry name" value="MFS_1"/>
    <property type="match status" value="1"/>
</dbReference>
<dbReference type="InterPro" id="IPR020846">
    <property type="entry name" value="MFS_dom"/>
</dbReference>
<dbReference type="InterPro" id="IPR036259">
    <property type="entry name" value="MFS_trans_sf"/>
</dbReference>
<feature type="transmembrane region" description="Helical" evidence="6">
    <location>
        <begin position="129"/>
        <end position="147"/>
    </location>
</feature>
<dbReference type="AlphaFoldDB" id="A0AAD5Z0G6"/>
<feature type="transmembrane region" description="Helical" evidence="6">
    <location>
        <begin position="256"/>
        <end position="278"/>
    </location>
</feature>
<feature type="transmembrane region" description="Helical" evidence="6">
    <location>
        <begin position="408"/>
        <end position="429"/>
    </location>
</feature>
<feature type="transmembrane region" description="Helical" evidence="6">
    <location>
        <begin position="381"/>
        <end position="402"/>
    </location>
</feature>
<comment type="caution">
    <text evidence="8">The sequence shown here is derived from an EMBL/GenBank/DDBJ whole genome shotgun (WGS) entry which is preliminary data.</text>
</comment>
<evidence type="ECO:0000259" key="7">
    <source>
        <dbReference type="PROSITE" id="PS50850"/>
    </source>
</evidence>
<feature type="transmembrane region" description="Helical" evidence="6">
    <location>
        <begin position="450"/>
        <end position="468"/>
    </location>
</feature>
<evidence type="ECO:0000313" key="8">
    <source>
        <dbReference type="EMBL" id="KAJ3576774.1"/>
    </source>
</evidence>
<keyword evidence="4 6" id="KW-0472">Membrane</keyword>
<keyword evidence="9" id="KW-1185">Reference proteome</keyword>
<dbReference type="SUPFAM" id="SSF103473">
    <property type="entry name" value="MFS general substrate transporter"/>
    <property type="match status" value="1"/>
</dbReference>
<dbReference type="GO" id="GO:0022857">
    <property type="term" value="F:transmembrane transporter activity"/>
    <property type="evidence" value="ECO:0007669"/>
    <property type="project" value="InterPro"/>
</dbReference>
<evidence type="ECO:0000256" key="2">
    <source>
        <dbReference type="ARBA" id="ARBA00022692"/>
    </source>
</evidence>
<feature type="transmembrane region" description="Helical" evidence="6">
    <location>
        <begin position="61"/>
        <end position="77"/>
    </location>
</feature>
<dbReference type="Proteomes" id="UP001213000">
    <property type="component" value="Unassembled WGS sequence"/>
</dbReference>
<feature type="transmembrane region" description="Helical" evidence="6">
    <location>
        <begin position="153"/>
        <end position="175"/>
    </location>
</feature>
<feature type="transmembrane region" description="Helical" evidence="6">
    <location>
        <begin position="187"/>
        <end position="210"/>
    </location>
</feature>
<feature type="domain" description="Major facilitator superfamily (MFS) profile" evidence="7">
    <location>
        <begin position="64"/>
        <end position="548"/>
    </location>
</feature>
<feature type="transmembrane region" description="Helical" evidence="6">
    <location>
        <begin position="222"/>
        <end position="244"/>
    </location>
</feature>
<accession>A0AAD5Z0G6</accession>
<dbReference type="PRINTS" id="PR01036">
    <property type="entry name" value="TCRTETB"/>
</dbReference>
<gene>
    <name evidence="8" type="ORF">NP233_g224</name>
</gene>